<proteinExistence type="predicted"/>
<evidence type="ECO:0000256" key="1">
    <source>
        <dbReference type="SAM" id="Phobius"/>
    </source>
</evidence>
<feature type="transmembrane region" description="Helical" evidence="1">
    <location>
        <begin position="249"/>
        <end position="273"/>
    </location>
</feature>
<name>A0ABM1VZ83_APLCA</name>
<protein>
    <submittedName>
        <fullName evidence="3">Uncharacterized protein LOC118478370</fullName>
    </submittedName>
</protein>
<gene>
    <name evidence="3" type="primary">LOC118478370</name>
</gene>
<dbReference type="InterPro" id="IPR052954">
    <property type="entry name" value="GPCR-Ligand_Int"/>
</dbReference>
<feature type="transmembrane region" description="Helical" evidence="1">
    <location>
        <begin position="80"/>
        <end position="102"/>
    </location>
</feature>
<keyword evidence="2" id="KW-1185">Reference proteome</keyword>
<dbReference type="Gene3D" id="1.20.1070.10">
    <property type="entry name" value="Rhodopsin 7-helix transmembrane proteins"/>
    <property type="match status" value="1"/>
</dbReference>
<dbReference type="Proteomes" id="UP000694888">
    <property type="component" value="Unplaced"/>
</dbReference>
<reference evidence="3" key="1">
    <citation type="submission" date="2025-08" db="UniProtKB">
        <authorList>
            <consortium name="RefSeq"/>
        </authorList>
    </citation>
    <scope>IDENTIFICATION</scope>
</reference>
<dbReference type="SUPFAM" id="SSF81321">
    <property type="entry name" value="Family A G protein-coupled receptor-like"/>
    <property type="match status" value="1"/>
</dbReference>
<evidence type="ECO:0000313" key="3">
    <source>
        <dbReference type="RefSeq" id="XP_035827726.1"/>
    </source>
</evidence>
<keyword evidence="1" id="KW-1133">Transmembrane helix</keyword>
<sequence length="331" mass="36937">MVAANKMNSTNASIVFVACVAFRDSEDSLSQKDREDIEDMCDLSLLLEEILIWVSVSLGLPGNLVAAVTILSLELTPVTFSLALLSVGDFIALVLKVLTKVFKDYAVITTEDVSHDWFYNLHHYAGVYANWTLVLICLGRLADVLDPFRKTFKITLRLSYVTALVLWLVVIIIYATVCQVESYGNRAWVIVFSTCYCFIPLPIVLVSSVVFAIELKRGQKRRNIMSDAHVRQLASQDNAMTALMLADSFAFAVLISPLCVVMLVHVASSYTWVSPHHTASASFFMAAQVSAGLSQLSHGVDVYLYFVSVKRFRLQLRKILPCKMFEVKLNT</sequence>
<keyword evidence="1" id="KW-0472">Membrane</keyword>
<organism evidence="2 3">
    <name type="scientific">Aplysia californica</name>
    <name type="common">California sea hare</name>
    <dbReference type="NCBI Taxonomy" id="6500"/>
    <lineage>
        <taxon>Eukaryota</taxon>
        <taxon>Metazoa</taxon>
        <taxon>Spiralia</taxon>
        <taxon>Lophotrochozoa</taxon>
        <taxon>Mollusca</taxon>
        <taxon>Gastropoda</taxon>
        <taxon>Heterobranchia</taxon>
        <taxon>Euthyneura</taxon>
        <taxon>Tectipleura</taxon>
        <taxon>Aplysiida</taxon>
        <taxon>Aplysioidea</taxon>
        <taxon>Aplysiidae</taxon>
        <taxon>Aplysia</taxon>
    </lineage>
</organism>
<evidence type="ECO:0000313" key="2">
    <source>
        <dbReference type="Proteomes" id="UP000694888"/>
    </source>
</evidence>
<feature type="transmembrane region" description="Helical" evidence="1">
    <location>
        <begin position="154"/>
        <end position="175"/>
    </location>
</feature>
<feature type="transmembrane region" description="Helical" evidence="1">
    <location>
        <begin position="285"/>
        <end position="307"/>
    </location>
</feature>
<dbReference type="GeneID" id="118478370"/>
<accession>A0ABM1VZ83</accession>
<dbReference type="PROSITE" id="PS51257">
    <property type="entry name" value="PROKAR_LIPOPROTEIN"/>
    <property type="match status" value="1"/>
</dbReference>
<feature type="transmembrane region" description="Helical" evidence="1">
    <location>
        <begin position="50"/>
        <end position="73"/>
    </location>
</feature>
<dbReference type="PANTHER" id="PTHR46641:SF2">
    <property type="entry name" value="FMRFAMIDE RECEPTOR"/>
    <property type="match status" value="1"/>
</dbReference>
<feature type="transmembrane region" description="Helical" evidence="1">
    <location>
        <begin position="187"/>
        <end position="213"/>
    </location>
</feature>
<dbReference type="PANTHER" id="PTHR46641">
    <property type="entry name" value="FMRFAMIDE RECEPTOR-RELATED"/>
    <property type="match status" value="1"/>
</dbReference>
<dbReference type="RefSeq" id="XP_035827726.1">
    <property type="nucleotide sequence ID" value="XM_035971833.1"/>
</dbReference>
<dbReference type="CDD" id="cd00637">
    <property type="entry name" value="7tm_classA_rhodopsin-like"/>
    <property type="match status" value="1"/>
</dbReference>
<keyword evidence="1" id="KW-0812">Transmembrane</keyword>